<protein>
    <submittedName>
        <fullName evidence="7">Thiamine biosynthesis protein</fullName>
    </submittedName>
</protein>
<dbReference type="PANTHER" id="PTHR30024">
    <property type="entry name" value="ALIPHATIC SULFONATES-BINDING PROTEIN-RELATED"/>
    <property type="match status" value="1"/>
</dbReference>
<proteinExistence type="predicted"/>
<dbReference type="OrthoDB" id="570524at2"/>
<evidence type="ECO:0000256" key="2">
    <source>
        <dbReference type="ARBA" id="ARBA00022448"/>
    </source>
</evidence>
<evidence type="ECO:0000256" key="4">
    <source>
        <dbReference type="ARBA" id="ARBA00022519"/>
    </source>
</evidence>
<dbReference type="Pfam" id="PF13379">
    <property type="entry name" value="NMT1_2"/>
    <property type="match status" value="1"/>
</dbReference>
<keyword evidence="3" id="KW-1003">Cell membrane</keyword>
<dbReference type="EMBL" id="PJRQ01000019">
    <property type="protein sequence ID" value="PLR16972.1"/>
    <property type="molecule type" value="Genomic_DNA"/>
</dbReference>
<dbReference type="EMBL" id="CP026100">
    <property type="protein sequence ID" value="AYV47768.1"/>
    <property type="molecule type" value="Genomic_DNA"/>
</dbReference>
<dbReference type="GO" id="GO:0012505">
    <property type="term" value="C:endomembrane system"/>
    <property type="evidence" value="ECO:0007669"/>
    <property type="project" value="UniProtKB-SubCell"/>
</dbReference>
<evidence type="ECO:0000313" key="9">
    <source>
        <dbReference type="Proteomes" id="UP000281192"/>
    </source>
</evidence>
<keyword evidence="2" id="KW-0813">Transport</keyword>
<dbReference type="CDD" id="cd13553">
    <property type="entry name" value="PBP2_NrtA_CpmA_like"/>
    <property type="match status" value="1"/>
</dbReference>
<sequence length="388" mass="40739">MSGLADLKLGFIPLTDCAPLVVAKSLGFFAEEGLDVSLSREASWATIRDKVAVGALDGAHMLAPMALAAAAGASGGLTLDVGPSLIAPMALNRNGSAITVSKALAQAMRAADPEAIGEQPASAAALAKVIAQRSGQGAAPLTFAVVFPYSMHNYELRYWLAQAGIDPDKDVRLVVTPPPRMVEQMRAGEIDGFCVGAPWNAVAEREGLGEIVIAASAFWPGGPDKVFGVTQAWAHHYPDELRAALRALIRAAAWADDAAHREDLIALLARPEHVGVAPEALARALSDEIVFHRGGAGVPRREHALWFLSQMVRWGQVSAEVDLEAAADAVYRPDMFRAAALSAGPMLDPNQVFADAPGELAPLYAGPAFDSQRAGPYAAAFSIGRARV</sequence>
<dbReference type="Gene3D" id="3.40.190.10">
    <property type="entry name" value="Periplasmic binding protein-like II"/>
    <property type="match status" value="2"/>
</dbReference>
<evidence type="ECO:0000313" key="8">
    <source>
        <dbReference type="Proteomes" id="UP000234483"/>
    </source>
</evidence>
<dbReference type="Proteomes" id="UP000281192">
    <property type="component" value="Chromosome"/>
</dbReference>
<dbReference type="KEGG" id="cfh:C1707_16730"/>
<comment type="subcellular location">
    <subcellularLocation>
        <location evidence="1">Endomembrane system</location>
    </subcellularLocation>
</comment>
<keyword evidence="9" id="KW-1185">Reference proteome</keyword>
<dbReference type="Proteomes" id="UP000234483">
    <property type="component" value="Unassembled WGS sequence"/>
</dbReference>
<dbReference type="PANTHER" id="PTHR30024:SF43">
    <property type="entry name" value="BLL4572 PROTEIN"/>
    <property type="match status" value="1"/>
</dbReference>
<reference evidence="6 9" key="2">
    <citation type="submission" date="2018-01" db="EMBL/GenBank/DDBJ databases">
        <title>Complete genome sequence of Caulobacter flavus RHGG3.</title>
        <authorList>
            <person name="Yang E."/>
        </authorList>
    </citation>
    <scope>NUCLEOTIDE SEQUENCE [LARGE SCALE GENOMIC DNA]</scope>
    <source>
        <strain evidence="6 9">RHGG3</strain>
    </source>
</reference>
<organism evidence="7 8">
    <name type="scientific">Caulobacter flavus</name>
    <dbReference type="NCBI Taxonomy" id="1679497"/>
    <lineage>
        <taxon>Bacteria</taxon>
        <taxon>Pseudomonadati</taxon>
        <taxon>Pseudomonadota</taxon>
        <taxon>Alphaproteobacteria</taxon>
        <taxon>Caulobacterales</taxon>
        <taxon>Caulobacteraceae</taxon>
        <taxon>Caulobacter</taxon>
    </lineage>
</organism>
<keyword evidence="5" id="KW-0472">Membrane</keyword>
<evidence type="ECO:0000256" key="3">
    <source>
        <dbReference type="ARBA" id="ARBA00022475"/>
    </source>
</evidence>
<dbReference type="RefSeq" id="WP_101713026.1">
    <property type="nucleotide sequence ID" value="NZ_CP026100.1"/>
</dbReference>
<evidence type="ECO:0000256" key="5">
    <source>
        <dbReference type="ARBA" id="ARBA00023136"/>
    </source>
</evidence>
<reference evidence="7 8" key="1">
    <citation type="submission" date="2017-12" db="EMBL/GenBank/DDBJ databases">
        <title>The genome sequence of Caulobacter flavus CGMCC1 15093.</title>
        <authorList>
            <person name="Gao J."/>
            <person name="Mao X."/>
            <person name="Sun J."/>
        </authorList>
    </citation>
    <scope>NUCLEOTIDE SEQUENCE [LARGE SCALE GENOMIC DNA]</scope>
    <source>
        <strain evidence="7 8">CGMCC1 15093</strain>
    </source>
</reference>
<evidence type="ECO:0000313" key="7">
    <source>
        <dbReference type="EMBL" id="PLR16972.1"/>
    </source>
</evidence>
<gene>
    <name evidence="6" type="ORF">C1707_16730</name>
    <name evidence="7" type="ORF">CFHF_10850</name>
</gene>
<accession>A0A2N5CUN2</accession>
<name>A0A2N5CUN2_9CAUL</name>
<dbReference type="InterPro" id="IPR044527">
    <property type="entry name" value="NrtA/CpmA_ABC-bd_dom"/>
</dbReference>
<keyword evidence="4" id="KW-0997">Cell inner membrane</keyword>
<evidence type="ECO:0000313" key="6">
    <source>
        <dbReference type="EMBL" id="AYV47768.1"/>
    </source>
</evidence>
<dbReference type="SUPFAM" id="SSF53850">
    <property type="entry name" value="Periplasmic binding protein-like II"/>
    <property type="match status" value="1"/>
</dbReference>
<evidence type="ECO:0000256" key="1">
    <source>
        <dbReference type="ARBA" id="ARBA00004308"/>
    </source>
</evidence>
<dbReference type="AlphaFoldDB" id="A0A2N5CUN2"/>